<dbReference type="EC" id="3.5.1.88" evidence="6"/>
<evidence type="ECO:0000256" key="5">
    <source>
        <dbReference type="ARBA" id="ARBA00023004"/>
    </source>
</evidence>
<dbReference type="HAMAP" id="MF_00163">
    <property type="entry name" value="Pep_deformylase"/>
    <property type="match status" value="1"/>
</dbReference>
<organism evidence="7 8">
    <name type="scientific">Microvirga vignae</name>
    <dbReference type="NCBI Taxonomy" id="1225564"/>
    <lineage>
        <taxon>Bacteria</taxon>
        <taxon>Pseudomonadati</taxon>
        <taxon>Pseudomonadota</taxon>
        <taxon>Alphaproteobacteria</taxon>
        <taxon>Hyphomicrobiales</taxon>
        <taxon>Methylobacteriaceae</taxon>
        <taxon>Microvirga</taxon>
    </lineage>
</organism>
<feature type="binding site" evidence="6">
    <location>
        <position position="94"/>
    </location>
    <ligand>
        <name>Fe cation</name>
        <dbReference type="ChEBI" id="CHEBI:24875"/>
    </ligand>
</feature>
<dbReference type="PANTHER" id="PTHR10458">
    <property type="entry name" value="PEPTIDE DEFORMYLASE"/>
    <property type="match status" value="1"/>
</dbReference>
<feature type="active site" evidence="6">
    <location>
        <position position="137"/>
    </location>
</feature>
<dbReference type="GO" id="GO:0046872">
    <property type="term" value="F:metal ion binding"/>
    <property type="evidence" value="ECO:0007669"/>
    <property type="project" value="UniProtKB-KW"/>
</dbReference>
<feature type="binding site" evidence="6">
    <location>
        <position position="136"/>
    </location>
    <ligand>
        <name>Fe cation</name>
        <dbReference type="ChEBI" id="CHEBI:24875"/>
    </ligand>
</feature>
<dbReference type="FunFam" id="3.90.45.10:FF:000001">
    <property type="entry name" value="Peptide deformylase"/>
    <property type="match status" value="1"/>
</dbReference>
<comment type="catalytic activity">
    <reaction evidence="6">
        <text>N-terminal N-formyl-L-methionyl-[peptide] + H2O = N-terminal L-methionyl-[peptide] + formate</text>
        <dbReference type="Rhea" id="RHEA:24420"/>
        <dbReference type="Rhea" id="RHEA-COMP:10639"/>
        <dbReference type="Rhea" id="RHEA-COMP:10640"/>
        <dbReference type="ChEBI" id="CHEBI:15377"/>
        <dbReference type="ChEBI" id="CHEBI:15740"/>
        <dbReference type="ChEBI" id="CHEBI:49298"/>
        <dbReference type="ChEBI" id="CHEBI:64731"/>
        <dbReference type="EC" id="3.5.1.88"/>
    </reaction>
</comment>
<name>A0A0H1RGR3_9HYPH</name>
<dbReference type="EMBL" id="LCYG01000014">
    <property type="protein sequence ID" value="KLK94363.1"/>
    <property type="molecule type" value="Genomic_DNA"/>
</dbReference>
<keyword evidence="5 6" id="KW-0408">Iron</keyword>
<keyword evidence="2 6" id="KW-0479">Metal-binding</keyword>
<feature type="binding site" evidence="6">
    <location>
        <position position="140"/>
    </location>
    <ligand>
        <name>Fe cation</name>
        <dbReference type="ChEBI" id="CHEBI:24875"/>
    </ligand>
</feature>
<dbReference type="STRING" id="1225564.AA309_03780"/>
<evidence type="ECO:0000313" key="7">
    <source>
        <dbReference type="EMBL" id="KLK94363.1"/>
    </source>
</evidence>
<proteinExistence type="inferred from homology"/>
<dbReference type="Gene3D" id="3.90.45.10">
    <property type="entry name" value="Peptide deformylase"/>
    <property type="match status" value="1"/>
</dbReference>
<evidence type="ECO:0000256" key="1">
    <source>
        <dbReference type="ARBA" id="ARBA00010759"/>
    </source>
</evidence>
<protein>
    <recommendedName>
        <fullName evidence="6">Peptide deformylase</fullName>
        <shortName evidence="6">PDF</shortName>
        <ecNumber evidence="6">3.5.1.88</ecNumber>
    </recommendedName>
    <alternativeName>
        <fullName evidence="6">Polypeptide deformylase</fullName>
    </alternativeName>
</protein>
<dbReference type="PANTHER" id="PTHR10458:SF22">
    <property type="entry name" value="PEPTIDE DEFORMYLASE"/>
    <property type="match status" value="1"/>
</dbReference>
<dbReference type="Pfam" id="PF01327">
    <property type="entry name" value="Pep_deformylase"/>
    <property type="match status" value="1"/>
</dbReference>
<evidence type="ECO:0000256" key="4">
    <source>
        <dbReference type="ARBA" id="ARBA00022917"/>
    </source>
</evidence>
<comment type="cofactor">
    <cofactor evidence="6">
        <name>Fe(2+)</name>
        <dbReference type="ChEBI" id="CHEBI:29033"/>
    </cofactor>
    <text evidence="6">Binds 1 Fe(2+) ion.</text>
</comment>
<evidence type="ECO:0000256" key="3">
    <source>
        <dbReference type="ARBA" id="ARBA00022801"/>
    </source>
</evidence>
<dbReference type="NCBIfam" id="NF001159">
    <property type="entry name" value="PRK00150.1-3"/>
    <property type="match status" value="1"/>
</dbReference>
<dbReference type="PRINTS" id="PR01576">
    <property type="entry name" value="PDEFORMYLASE"/>
</dbReference>
<dbReference type="InterPro" id="IPR036821">
    <property type="entry name" value="Peptide_deformylase_sf"/>
</dbReference>
<dbReference type="Proteomes" id="UP000035489">
    <property type="component" value="Unassembled WGS sequence"/>
</dbReference>
<keyword evidence="4 6" id="KW-0648">Protein biosynthesis</keyword>
<dbReference type="OrthoDB" id="9804313at2"/>
<evidence type="ECO:0000256" key="6">
    <source>
        <dbReference type="HAMAP-Rule" id="MF_00163"/>
    </source>
</evidence>
<comment type="similarity">
    <text evidence="1 6">Belongs to the polypeptide deformylase family.</text>
</comment>
<evidence type="ECO:0000256" key="2">
    <source>
        <dbReference type="ARBA" id="ARBA00022723"/>
    </source>
</evidence>
<dbReference type="RefSeq" id="WP_047187655.1">
    <property type="nucleotide sequence ID" value="NZ_LCYG01000014.1"/>
</dbReference>
<keyword evidence="3 6" id="KW-0378">Hydrolase</keyword>
<dbReference type="SUPFAM" id="SSF56420">
    <property type="entry name" value="Peptide deformylase"/>
    <property type="match status" value="1"/>
</dbReference>
<gene>
    <name evidence="6" type="primary">def</name>
    <name evidence="7" type="ORF">AA309_03780</name>
</gene>
<dbReference type="PIRSF" id="PIRSF004749">
    <property type="entry name" value="Pep_def"/>
    <property type="match status" value="1"/>
</dbReference>
<comment type="caution">
    <text evidence="7">The sequence shown here is derived from an EMBL/GenBank/DDBJ whole genome shotgun (WGS) entry which is preliminary data.</text>
</comment>
<dbReference type="AlphaFoldDB" id="A0A0H1RGR3"/>
<dbReference type="InterPro" id="IPR023635">
    <property type="entry name" value="Peptide_deformylase"/>
</dbReference>
<sequence length="172" mass="19791">MTIRPLVIIPDPKLRLVSEPVKEITQEIRQLADDMLETMYDAPGVGLAAIQIGVPLRMVTMDVSKSEDERQPMVLINPEITWASEEKRVYEEGCLSIPEYYEEVERPDRVRFRYMNLQGEVIEQEADGLLATCVQHEIDHLNGVLFIDYLSKLKRDRVMTKFKKAARREAGA</sequence>
<keyword evidence="8" id="KW-1185">Reference proteome</keyword>
<dbReference type="GO" id="GO:0006412">
    <property type="term" value="P:translation"/>
    <property type="evidence" value="ECO:0007669"/>
    <property type="project" value="UniProtKB-UniRule"/>
</dbReference>
<accession>A0A0H1RGR3</accession>
<comment type="function">
    <text evidence="6">Removes the formyl group from the N-terminal Met of newly synthesized proteins. Requires at least a dipeptide for an efficient rate of reaction. N-terminal L-methionine is a prerequisite for activity but the enzyme has broad specificity at other positions.</text>
</comment>
<reference evidence="7 8" key="1">
    <citation type="submission" date="2015-05" db="EMBL/GenBank/DDBJ databases">
        <title>Draft genome sequence of Microvirga vignae strain BR3299, a novel nitrogen fixing bacteria isolated from Brazil semi-aired region.</title>
        <authorList>
            <person name="Zilli J.E."/>
            <person name="Passos S.R."/>
            <person name="Leite J."/>
            <person name="Baldani J.I."/>
            <person name="Xavier G.R."/>
            <person name="Rumjaneck N.G."/>
            <person name="Simoes-Araujo J.L."/>
        </authorList>
    </citation>
    <scope>NUCLEOTIDE SEQUENCE [LARGE SCALE GENOMIC DNA]</scope>
    <source>
        <strain evidence="7 8">BR3299</strain>
    </source>
</reference>
<dbReference type="GO" id="GO:0042586">
    <property type="term" value="F:peptide deformylase activity"/>
    <property type="evidence" value="ECO:0007669"/>
    <property type="project" value="UniProtKB-UniRule"/>
</dbReference>
<dbReference type="NCBIfam" id="TIGR00079">
    <property type="entry name" value="pept_deformyl"/>
    <property type="match status" value="1"/>
</dbReference>
<dbReference type="PATRIC" id="fig|1225564.3.peg.1010"/>
<evidence type="ECO:0000313" key="8">
    <source>
        <dbReference type="Proteomes" id="UP000035489"/>
    </source>
</evidence>
<dbReference type="CDD" id="cd00487">
    <property type="entry name" value="Pep_deformylase"/>
    <property type="match status" value="1"/>
</dbReference>